<name>A0A2K1L3N2_PHYPA</name>
<dbReference type="GO" id="GO:0004674">
    <property type="term" value="F:protein serine/threonine kinase activity"/>
    <property type="evidence" value="ECO:0007669"/>
    <property type="project" value="UniProtKB-KW"/>
</dbReference>
<evidence type="ECO:0000256" key="13">
    <source>
        <dbReference type="ARBA" id="ARBA00023180"/>
    </source>
</evidence>
<evidence type="ECO:0000313" key="20">
    <source>
        <dbReference type="Proteomes" id="UP000006727"/>
    </source>
</evidence>
<evidence type="ECO:0000256" key="4">
    <source>
        <dbReference type="ARBA" id="ARBA00022679"/>
    </source>
</evidence>
<dbReference type="PROSITE" id="PS00107">
    <property type="entry name" value="PROTEIN_KINASE_ATP"/>
    <property type="match status" value="1"/>
</dbReference>
<dbReference type="CDD" id="cd14066">
    <property type="entry name" value="STKc_IRAK"/>
    <property type="match status" value="1"/>
</dbReference>
<feature type="chain" id="PRO_5043158449" description="Protein kinase domain-containing protein" evidence="16">
    <location>
        <begin position="23"/>
        <end position="791"/>
    </location>
</feature>
<evidence type="ECO:0000256" key="16">
    <source>
        <dbReference type="SAM" id="SignalP"/>
    </source>
</evidence>
<keyword evidence="10 14" id="KW-0067">ATP-binding</keyword>
<evidence type="ECO:0000256" key="8">
    <source>
        <dbReference type="ARBA" id="ARBA00022741"/>
    </source>
</evidence>
<dbReference type="GO" id="GO:0004672">
    <property type="term" value="F:protein kinase activity"/>
    <property type="evidence" value="ECO:0000318"/>
    <property type="project" value="GO_Central"/>
</dbReference>
<keyword evidence="20" id="KW-1185">Reference proteome</keyword>
<keyword evidence="2" id="KW-0723">Serine/threonine-protein kinase</keyword>
<reference evidence="18 20" key="2">
    <citation type="journal article" date="2018" name="Plant J.">
        <title>The Physcomitrella patens chromosome-scale assembly reveals moss genome structure and evolution.</title>
        <authorList>
            <person name="Lang D."/>
            <person name="Ullrich K.K."/>
            <person name="Murat F."/>
            <person name="Fuchs J."/>
            <person name="Jenkins J."/>
            <person name="Haas F.B."/>
            <person name="Piednoel M."/>
            <person name="Gundlach H."/>
            <person name="Van Bel M."/>
            <person name="Meyberg R."/>
            <person name="Vives C."/>
            <person name="Morata J."/>
            <person name="Symeonidi A."/>
            <person name="Hiss M."/>
            <person name="Muchero W."/>
            <person name="Kamisugi Y."/>
            <person name="Saleh O."/>
            <person name="Blanc G."/>
            <person name="Decker E.L."/>
            <person name="van Gessel N."/>
            <person name="Grimwood J."/>
            <person name="Hayes R.D."/>
            <person name="Graham S.W."/>
            <person name="Gunter L.E."/>
            <person name="McDaniel S.F."/>
            <person name="Hoernstein S.N.W."/>
            <person name="Larsson A."/>
            <person name="Li F.W."/>
            <person name="Perroud P.F."/>
            <person name="Phillips J."/>
            <person name="Ranjan P."/>
            <person name="Rokshar D.S."/>
            <person name="Rothfels C.J."/>
            <person name="Schneider L."/>
            <person name="Shu S."/>
            <person name="Stevenson D.W."/>
            <person name="Thummler F."/>
            <person name="Tillich M."/>
            <person name="Villarreal Aguilar J.C."/>
            <person name="Widiez T."/>
            <person name="Wong G.K."/>
            <person name="Wymore A."/>
            <person name="Zhang Y."/>
            <person name="Zimmer A.D."/>
            <person name="Quatrano R.S."/>
            <person name="Mayer K.F.X."/>
            <person name="Goodstein D."/>
            <person name="Casacuberta J.M."/>
            <person name="Vandepoele K."/>
            <person name="Reski R."/>
            <person name="Cuming A.C."/>
            <person name="Tuskan G.A."/>
            <person name="Maumus F."/>
            <person name="Salse J."/>
            <person name="Schmutz J."/>
            <person name="Rensing S.A."/>
        </authorList>
    </citation>
    <scope>NUCLEOTIDE SEQUENCE [LARGE SCALE GENOMIC DNA]</scope>
    <source>
        <strain evidence="19 20">cv. Gransden 2004</strain>
    </source>
</reference>
<evidence type="ECO:0000313" key="18">
    <source>
        <dbReference type="EMBL" id="PNR60635.1"/>
    </source>
</evidence>
<feature type="signal peptide" evidence="16">
    <location>
        <begin position="1"/>
        <end position="22"/>
    </location>
</feature>
<dbReference type="GO" id="GO:0005524">
    <property type="term" value="F:ATP binding"/>
    <property type="evidence" value="ECO:0007669"/>
    <property type="project" value="UniProtKB-UniRule"/>
</dbReference>
<dbReference type="Proteomes" id="UP000006727">
    <property type="component" value="Chromosome 2"/>
</dbReference>
<feature type="transmembrane region" description="Helical" evidence="15">
    <location>
        <begin position="390"/>
        <end position="412"/>
    </location>
</feature>
<keyword evidence="5 15" id="KW-0812">Transmembrane</keyword>
<dbReference type="GeneID" id="112278981"/>
<dbReference type="SMART" id="SM00220">
    <property type="entry name" value="S_TKc"/>
    <property type="match status" value="1"/>
</dbReference>
<dbReference type="Pfam" id="PF07714">
    <property type="entry name" value="PK_Tyr_Ser-Thr"/>
    <property type="match status" value="1"/>
</dbReference>
<evidence type="ECO:0000256" key="5">
    <source>
        <dbReference type="ARBA" id="ARBA00022692"/>
    </source>
</evidence>
<evidence type="ECO:0000256" key="12">
    <source>
        <dbReference type="ARBA" id="ARBA00023136"/>
    </source>
</evidence>
<dbReference type="Gene3D" id="3.30.200.20">
    <property type="entry name" value="Phosphorylase Kinase, domain 1"/>
    <property type="match status" value="1"/>
</dbReference>
<organism evidence="18">
    <name type="scientific">Physcomitrium patens</name>
    <name type="common">Spreading-leaved earth moss</name>
    <name type="synonym">Physcomitrella patens</name>
    <dbReference type="NCBI Taxonomy" id="3218"/>
    <lineage>
        <taxon>Eukaryota</taxon>
        <taxon>Viridiplantae</taxon>
        <taxon>Streptophyta</taxon>
        <taxon>Embryophyta</taxon>
        <taxon>Bryophyta</taxon>
        <taxon>Bryophytina</taxon>
        <taxon>Bryopsida</taxon>
        <taxon>Funariidae</taxon>
        <taxon>Funariales</taxon>
        <taxon>Funariaceae</taxon>
        <taxon>Physcomitrium</taxon>
    </lineage>
</organism>
<dbReference type="Gene3D" id="3.80.10.10">
    <property type="entry name" value="Ribonuclease Inhibitor"/>
    <property type="match status" value="2"/>
</dbReference>
<dbReference type="PaxDb" id="3218-PP1S22_36V6.1"/>
<keyword evidence="9" id="KW-0418">Kinase</keyword>
<evidence type="ECO:0000256" key="1">
    <source>
        <dbReference type="ARBA" id="ARBA00004479"/>
    </source>
</evidence>
<feature type="binding site" evidence="14">
    <location>
        <position position="477"/>
    </location>
    <ligand>
        <name>ATP</name>
        <dbReference type="ChEBI" id="CHEBI:30616"/>
    </ligand>
</feature>
<dbReference type="OrthoDB" id="10383343at2759"/>
<dbReference type="InterPro" id="IPR017441">
    <property type="entry name" value="Protein_kinase_ATP_BS"/>
</dbReference>
<dbReference type="InterPro" id="IPR051824">
    <property type="entry name" value="LRR_Rcpt-Like_S/T_Kinase"/>
</dbReference>
<dbReference type="KEGG" id="ppp:112278981"/>
<dbReference type="Gene3D" id="1.10.510.10">
    <property type="entry name" value="Transferase(Phosphotransferase) domain 1"/>
    <property type="match status" value="1"/>
</dbReference>
<dbReference type="EnsemblPlants" id="Pp3c2_30340V3.1">
    <property type="protein sequence ID" value="Pp3c2_30340V3.1"/>
    <property type="gene ID" value="Pp3c2_30340"/>
</dbReference>
<keyword evidence="4" id="KW-0808">Transferase</keyword>
<keyword evidence="6 16" id="KW-0732">Signal</keyword>
<keyword evidence="8 14" id="KW-0547">Nucleotide-binding</keyword>
<dbReference type="InterPro" id="IPR001245">
    <property type="entry name" value="Ser-Thr/Tyr_kinase_cat_dom"/>
</dbReference>
<dbReference type="FunCoup" id="A0A2K1L3N2">
    <property type="interactions" value="499"/>
</dbReference>
<dbReference type="InterPro" id="IPR000719">
    <property type="entry name" value="Prot_kinase_dom"/>
</dbReference>
<dbReference type="EMBL" id="ABEU02000002">
    <property type="protein sequence ID" value="PNR60635.1"/>
    <property type="molecule type" value="Genomic_DNA"/>
</dbReference>
<dbReference type="SUPFAM" id="SSF56112">
    <property type="entry name" value="Protein kinase-like (PK-like)"/>
    <property type="match status" value="1"/>
</dbReference>
<keyword evidence="11 15" id="KW-1133">Transmembrane helix</keyword>
<comment type="subcellular location">
    <subcellularLocation>
        <location evidence="1">Membrane</location>
        <topology evidence="1">Single-pass type I membrane protein</topology>
    </subcellularLocation>
</comment>
<dbReference type="RefSeq" id="XP_024368732.1">
    <property type="nucleotide sequence ID" value="XM_024512964.2"/>
</dbReference>
<evidence type="ECO:0000256" key="9">
    <source>
        <dbReference type="ARBA" id="ARBA00022777"/>
    </source>
</evidence>
<keyword evidence="3" id="KW-0433">Leucine-rich repeat</keyword>
<dbReference type="STRING" id="3218.A0A2K1L3N2"/>
<proteinExistence type="predicted"/>
<dbReference type="InterPro" id="IPR011009">
    <property type="entry name" value="Kinase-like_dom_sf"/>
</dbReference>
<reference evidence="19" key="3">
    <citation type="submission" date="2020-12" db="UniProtKB">
        <authorList>
            <consortium name="EnsemblPlants"/>
        </authorList>
    </citation>
    <scope>IDENTIFICATION</scope>
</reference>
<evidence type="ECO:0000256" key="11">
    <source>
        <dbReference type="ARBA" id="ARBA00022989"/>
    </source>
</evidence>
<dbReference type="PROSITE" id="PS50011">
    <property type="entry name" value="PROTEIN_KINASE_DOM"/>
    <property type="match status" value="1"/>
</dbReference>
<dbReference type="GO" id="GO:0016020">
    <property type="term" value="C:membrane"/>
    <property type="evidence" value="ECO:0007669"/>
    <property type="project" value="UniProtKB-SubCell"/>
</dbReference>
<keyword evidence="13" id="KW-0325">Glycoprotein</keyword>
<evidence type="ECO:0000256" key="14">
    <source>
        <dbReference type="PROSITE-ProRule" id="PRU10141"/>
    </source>
</evidence>
<dbReference type="InterPro" id="IPR032675">
    <property type="entry name" value="LRR_dom_sf"/>
</dbReference>
<keyword evidence="7" id="KW-0677">Repeat</keyword>
<dbReference type="PANTHER" id="PTHR48006:SF34">
    <property type="entry name" value="OS08G0203700 PROTEIN"/>
    <property type="match status" value="1"/>
</dbReference>
<dbReference type="Gramene" id="Pp3c2_30340V3.1">
    <property type="protein sequence ID" value="Pp3c2_30340V3.1"/>
    <property type="gene ID" value="Pp3c2_30340"/>
</dbReference>
<dbReference type="PANTHER" id="PTHR48006">
    <property type="entry name" value="LEUCINE-RICH REPEAT-CONTAINING PROTEIN DDB_G0281931-RELATED"/>
    <property type="match status" value="1"/>
</dbReference>
<evidence type="ECO:0000259" key="17">
    <source>
        <dbReference type="PROSITE" id="PS50011"/>
    </source>
</evidence>
<dbReference type="GO" id="GO:0045088">
    <property type="term" value="P:regulation of innate immune response"/>
    <property type="evidence" value="ECO:0000318"/>
    <property type="project" value="GO_Central"/>
</dbReference>
<dbReference type="AlphaFoldDB" id="A0A2K1L3N2"/>
<dbReference type="FunFam" id="1.10.510.10:FF:000590">
    <property type="entry name" value="PR5-like receptor kinase"/>
    <property type="match status" value="1"/>
</dbReference>
<feature type="domain" description="Protein kinase" evidence="17">
    <location>
        <begin position="449"/>
        <end position="702"/>
    </location>
</feature>
<dbReference type="FunFam" id="3.30.200.20:FF:000415">
    <property type="entry name" value="receptor-like serine/threonine-protein kinase NCRK"/>
    <property type="match status" value="1"/>
</dbReference>
<evidence type="ECO:0000256" key="3">
    <source>
        <dbReference type="ARBA" id="ARBA00022614"/>
    </source>
</evidence>
<dbReference type="SUPFAM" id="SSF52058">
    <property type="entry name" value="L domain-like"/>
    <property type="match status" value="1"/>
</dbReference>
<evidence type="ECO:0000256" key="6">
    <source>
        <dbReference type="ARBA" id="ARBA00022729"/>
    </source>
</evidence>
<evidence type="ECO:0000256" key="7">
    <source>
        <dbReference type="ARBA" id="ARBA00022737"/>
    </source>
</evidence>
<dbReference type="Pfam" id="PF00560">
    <property type="entry name" value="LRR_1"/>
    <property type="match status" value="1"/>
</dbReference>
<evidence type="ECO:0000313" key="19">
    <source>
        <dbReference type="EnsemblPlants" id="Pp3c2_30340V3.1"/>
    </source>
</evidence>
<evidence type="ECO:0000256" key="10">
    <source>
        <dbReference type="ARBA" id="ARBA00022840"/>
    </source>
</evidence>
<evidence type="ECO:0000256" key="2">
    <source>
        <dbReference type="ARBA" id="ARBA00022527"/>
    </source>
</evidence>
<dbReference type="PROSITE" id="PS00108">
    <property type="entry name" value="PROTEIN_KINASE_ST"/>
    <property type="match status" value="1"/>
</dbReference>
<evidence type="ECO:0000256" key="15">
    <source>
        <dbReference type="SAM" id="Phobius"/>
    </source>
</evidence>
<dbReference type="InterPro" id="IPR008271">
    <property type="entry name" value="Ser/Thr_kinase_AS"/>
</dbReference>
<accession>A0A2K1L3N2</accession>
<protein>
    <recommendedName>
        <fullName evidence="17">Protein kinase domain-containing protein</fullName>
    </recommendedName>
</protein>
<reference evidence="18 20" key="1">
    <citation type="journal article" date="2008" name="Science">
        <title>The Physcomitrella genome reveals evolutionary insights into the conquest of land by plants.</title>
        <authorList>
            <person name="Rensing S."/>
            <person name="Lang D."/>
            <person name="Zimmer A."/>
            <person name="Terry A."/>
            <person name="Salamov A."/>
            <person name="Shapiro H."/>
            <person name="Nishiyama T."/>
            <person name="Perroud P.-F."/>
            <person name="Lindquist E."/>
            <person name="Kamisugi Y."/>
            <person name="Tanahashi T."/>
            <person name="Sakakibara K."/>
            <person name="Fujita T."/>
            <person name="Oishi K."/>
            <person name="Shin-I T."/>
            <person name="Kuroki Y."/>
            <person name="Toyoda A."/>
            <person name="Suzuki Y."/>
            <person name="Hashimoto A."/>
            <person name="Yamaguchi K."/>
            <person name="Sugano A."/>
            <person name="Kohara Y."/>
            <person name="Fujiyama A."/>
            <person name="Anterola A."/>
            <person name="Aoki S."/>
            <person name="Ashton N."/>
            <person name="Barbazuk W.B."/>
            <person name="Barker E."/>
            <person name="Bennetzen J."/>
            <person name="Bezanilla M."/>
            <person name="Blankenship R."/>
            <person name="Cho S.H."/>
            <person name="Dutcher S."/>
            <person name="Estelle M."/>
            <person name="Fawcett J.A."/>
            <person name="Gundlach H."/>
            <person name="Hanada K."/>
            <person name="Heyl A."/>
            <person name="Hicks K.A."/>
            <person name="Hugh J."/>
            <person name="Lohr M."/>
            <person name="Mayer K."/>
            <person name="Melkozernov A."/>
            <person name="Murata T."/>
            <person name="Nelson D."/>
            <person name="Pils B."/>
            <person name="Prigge M."/>
            <person name="Reiss B."/>
            <person name="Renner T."/>
            <person name="Rombauts S."/>
            <person name="Rushton P."/>
            <person name="Sanderfoot A."/>
            <person name="Schween G."/>
            <person name="Shiu S.-H."/>
            <person name="Stueber K."/>
            <person name="Theodoulou F.L."/>
            <person name="Tu H."/>
            <person name="Van de Peer Y."/>
            <person name="Verrier P.J."/>
            <person name="Waters E."/>
            <person name="Wood A."/>
            <person name="Yang L."/>
            <person name="Cove D."/>
            <person name="Cuming A."/>
            <person name="Hasebe M."/>
            <person name="Lucas S."/>
            <person name="Mishler D.B."/>
            <person name="Reski R."/>
            <person name="Grigoriev I."/>
            <person name="Quatrano R.S."/>
            <person name="Boore J.L."/>
        </authorList>
    </citation>
    <scope>NUCLEOTIDE SEQUENCE [LARGE SCALE GENOMIC DNA]</scope>
    <source>
        <strain evidence="19 20">cv. Gransden 2004</strain>
    </source>
</reference>
<dbReference type="InterPro" id="IPR001611">
    <property type="entry name" value="Leu-rich_rpt"/>
</dbReference>
<keyword evidence="12 15" id="KW-0472">Membrane</keyword>
<gene>
    <name evidence="19" type="primary">LOC112278981</name>
    <name evidence="18" type="ORF">PHYPA_003428</name>
</gene>
<sequence length="791" mass="87819">MERRQVLLALLYVAALLPAALSQTVSSFASNELDALQSLWGAWNESTPNTNVNLAGWFSSPGRDFFPCNTNVERKWRGLTCLQHRLNDSTVINWIIGLTLSDASIVGILPLEIQKLSNLVTLTLTGNANLTGPLPPEIGSIPLNVLDLHDNGFNGTLPKEISRLSNLLIIDLSGNRFEGPFPTFFILSVRTALQVFKLARNLFEGDIPQNAFQNMTELLTMDLSRNKFTGPPPNLTFSKNLNNLNLSSNLFTGFSPLPLYFSSLLPSKLSVVDLSDLNIGGGVPDWHSLELPRLENLYLDSNNIAGVLDISAVVGSSFGRTLRVLSMKNNNITNVVYTNAFIDGAQPQIFLQGNPYCEGSTKEDDGKRCYCQQVCFLSPSSSGRKSDLRVIIISTSCSGVILALVVLIYSFVLHRNRMKMRSLYEKIEKSEVNAKRFEYNQLRVATCNFSPKMKLGTGAFGAVYKGILPNHTVVAVKQLFLKTKEACDDFVNEVLLITNLQHRNLVCLKGYSLRGKEMLLVYEYVENGDLEKLLFSAPGGSTPQALNWQARMNICMGVAQGLYYLHASSQSRIIHRDIKASNILLDQKLHPKIADFGLARPLQDECSHIVTDHRAGTLGYLAPEYLLFGQLSEKADVFSFGVLLLEIITGRKNRNPKIQDNEYLPIYACRLHGDGKLMDLLDRRLQLDSTNTTELKQVHRVLKAAILCAQMSPEQRPTMFRVLTMLAGDVDVEVPKTIDTISWSEFRSHQLSGSSSTATRSRSTMMYGDVTVELSSMKSILTNQILAEASC</sequence>